<evidence type="ECO:0000259" key="13">
    <source>
        <dbReference type="PROSITE" id="PS51851"/>
    </source>
</evidence>
<dbReference type="InterPro" id="IPR008927">
    <property type="entry name" value="6-PGluconate_DH-like_C_sf"/>
</dbReference>
<reference evidence="14" key="1">
    <citation type="submission" date="2018-05" db="EMBL/GenBank/DDBJ databases">
        <authorList>
            <person name="Lanie J.A."/>
            <person name="Ng W.-L."/>
            <person name="Kazmierczak K.M."/>
            <person name="Andrzejewski T.M."/>
            <person name="Davidsen T.M."/>
            <person name="Wayne K.J."/>
            <person name="Tettelin H."/>
            <person name="Glass J.I."/>
            <person name="Rusch D."/>
            <person name="Podicherti R."/>
            <person name="Tsui H.-C.T."/>
            <person name="Winkler M.E."/>
        </authorList>
    </citation>
    <scope>NUCLEOTIDE SEQUENCE</scope>
</reference>
<evidence type="ECO:0000256" key="4">
    <source>
        <dbReference type="ARBA" id="ARBA00010318"/>
    </source>
</evidence>
<dbReference type="GO" id="GO:0005829">
    <property type="term" value="C:cytosol"/>
    <property type="evidence" value="ECO:0007669"/>
    <property type="project" value="TreeGrafter"/>
</dbReference>
<keyword evidence="6" id="KW-0479">Metal-binding</keyword>
<comment type="pathway">
    <text evidence="2">Amino-acid biosynthesis; L-valine biosynthesis; L-valine from pyruvate: step 2/4.</text>
</comment>
<evidence type="ECO:0000256" key="3">
    <source>
        <dbReference type="ARBA" id="ARBA00004885"/>
    </source>
</evidence>
<dbReference type="GO" id="GO:0046872">
    <property type="term" value="F:metal ion binding"/>
    <property type="evidence" value="ECO:0007669"/>
    <property type="project" value="UniProtKB-KW"/>
</dbReference>
<evidence type="ECO:0000256" key="1">
    <source>
        <dbReference type="ARBA" id="ARBA00001946"/>
    </source>
</evidence>
<evidence type="ECO:0000256" key="2">
    <source>
        <dbReference type="ARBA" id="ARBA00004864"/>
    </source>
</evidence>
<evidence type="ECO:0000256" key="11">
    <source>
        <dbReference type="ARBA" id="ARBA00050044"/>
    </source>
</evidence>
<dbReference type="FunFam" id="3.40.50.720:FF:000023">
    <property type="entry name" value="Ketol-acid reductoisomerase (NADP(+))"/>
    <property type="match status" value="1"/>
</dbReference>
<evidence type="ECO:0000259" key="12">
    <source>
        <dbReference type="PROSITE" id="PS51850"/>
    </source>
</evidence>
<dbReference type="PANTHER" id="PTHR21371">
    <property type="entry name" value="KETOL-ACID REDUCTOISOMERASE, MITOCHONDRIAL"/>
    <property type="match status" value="1"/>
</dbReference>
<dbReference type="InterPro" id="IPR013116">
    <property type="entry name" value="KARI_N"/>
</dbReference>
<dbReference type="GO" id="GO:0050661">
    <property type="term" value="F:NADP binding"/>
    <property type="evidence" value="ECO:0007669"/>
    <property type="project" value="InterPro"/>
</dbReference>
<name>A0A381NR93_9ZZZZ</name>
<evidence type="ECO:0000256" key="9">
    <source>
        <dbReference type="ARBA" id="ARBA00023304"/>
    </source>
</evidence>
<evidence type="ECO:0000256" key="8">
    <source>
        <dbReference type="ARBA" id="ARBA00023002"/>
    </source>
</evidence>
<proteinExistence type="inferred from homology"/>
<dbReference type="Pfam" id="PF01450">
    <property type="entry name" value="KARI_C"/>
    <property type="match status" value="1"/>
</dbReference>
<dbReference type="NCBIfam" id="NF004017">
    <property type="entry name" value="PRK05479.1"/>
    <property type="match status" value="1"/>
</dbReference>
<dbReference type="InterPro" id="IPR014359">
    <property type="entry name" value="KARI_prok"/>
</dbReference>
<comment type="pathway">
    <text evidence="3">Amino-acid biosynthesis; L-isoleucine biosynthesis; L-isoleucine from 2-oxobutanoate: step 2/4.</text>
</comment>
<dbReference type="NCBIfam" id="TIGR00465">
    <property type="entry name" value="ilvC"/>
    <property type="match status" value="1"/>
</dbReference>
<accession>A0A381NR93</accession>
<evidence type="ECO:0000256" key="5">
    <source>
        <dbReference type="ARBA" id="ARBA00022605"/>
    </source>
</evidence>
<dbReference type="HAMAP" id="MF_00435">
    <property type="entry name" value="IlvC"/>
    <property type="match status" value="1"/>
</dbReference>
<dbReference type="UniPathway" id="UPA00047">
    <property type="reaction ID" value="UER00056"/>
</dbReference>
<dbReference type="UniPathway" id="UPA00049">
    <property type="reaction ID" value="UER00060"/>
</dbReference>
<dbReference type="Gene3D" id="6.10.240.10">
    <property type="match status" value="1"/>
</dbReference>
<keyword evidence="7" id="KW-0460">Magnesium</keyword>
<dbReference type="NCBIfam" id="NF009940">
    <property type="entry name" value="PRK13403.1"/>
    <property type="match status" value="1"/>
</dbReference>
<dbReference type="GO" id="GO:0009097">
    <property type="term" value="P:isoleucine biosynthetic process"/>
    <property type="evidence" value="ECO:0007669"/>
    <property type="project" value="UniProtKB-UniPathway"/>
</dbReference>
<evidence type="ECO:0000256" key="10">
    <source>
        <dbReference type="ARBA" id="ARBA00050043"/>
    </source>
</evidence>
<comment type="similarity">
    <text evidence="4">Belongs to the ketol-acid reductoisomerase family.</text>
</comment>
<keyword evidence="5" id="KW-0028">Amino-acid biosynthesis</keyword>
<dbReference type="InterPro" id="IPR000506">
    <property type="entry name" value="KARI_C"/>
</dbReference>
<dbReference type="PANTHER" id="PTHR21371:SF1">
    <property type="entry name" value="KETOL-ACID REDUCTOISOMERASE, MITOCHONDRIAL"/>
    <property type="match status" value="1"/>
</dbReference>
<dbReference type="PROSITE" id="PS51851">
    <property type="entry name" value="KARI_C"/>
    <property type="match status" value="1"/>
</dbReference>
<protein>
    <recommendedName>
        <fullName evidence="11">Ketol-acid reductoisomerase type 1</fullName>
    </recommendedName>
    <alternativeName>
        <fullName evidence="10">Ketol-acid reductoisomerase type I</fullName>
    </alternativeName>
</protein>
<dbReference type="PIRSF" id="PIRSF000116">
    <property type="entry name" value="IlvC_gammaproteo"/>
    <property type="match status" value="1"/>
</dbReference>
<feature type="domain" description="KARI N-terminal Rossmann" evidence="12">
    <location>
        <begin position="1"/>
        <end position="178"/>
    </location>
</feature>
<dbReference type="EMBL" id="UINC01000543">
    <property type="protein sequence ID" value="SUZ57125.1"/>
    <property type="molecule type" value="Genomic_DNA"/>
</dbReference>
<evidence type="ECO:0000256" key="7">
    <source>
        <dbReference type="ARBA" id="ARBA00022842"/>
    </source>
</evidence>
<dbReference type="GO" id="GO:0004455">
    <property type="term" value="F:ketol-acid reductoisomerase activity"/>
    <property type="evidence" value="ECO:0007669"/>
    <property type="project" value="InterPro"/>
</dbReference>
<keyword evidence="8" id="KW-0560">Oxidoreductase</keyword>
<dbReference type="PROSITE" id="PS51850">
    <property type="entry name" value="KARI_N"/>
    <property type="match status" value="1"/>
</dbReference>
<dbReference type="InterPro" id="IPR036291">
    <property type="entry name" value="NAD(P)-bd_dom_sf"/>
</dbReference>
<dbReference type="InterPro" id="IPR013023">
    <property type="entry name" value="KARI"/>
</dbReference>
<dbReference type="GO" id="GO:0009099">
    <property type="term" value="P:L-valine biosynthetic process"/>
    <property type="evidence" value="ECO:0007669"/>
    <property type="project" value="UniProtKB-UniPathway"/>
</dbReference>
<dbReference type="Gene3D" id="3.40.50.720">
    <property type="entry name" value="NAD(P)-binding Rossmann-like Domain"/>
    <property type="match status" value="1"/>
</dbReference>
<dbReference type="AlphaFoldDB" id="A0A381NR93"/>
<dbReference type="SUPFAM" id="SSF48179">
    <property type="entry name" value="6-phosphogluconate dehydrogenase C-terminal domain-like"/>
    <property type="match status" value="1"/>
</dbReference>
<evidence type="ECO:0000256" key="6">
    <source>
        <dbReference type="ARBA" id="ARBA00022723"/>
    </source>
</evidence>
<feature type="domain" description="KARI C-terminal knotted" evidence="13">
    <location>
        <begin position="179"/>
        <end position="324"/>
    </location>
</feature>
<gene>
    <name evidence="14" type="ORF">METZ01_LOCUS9979</name>
</gene>
<sequence length="330" mass="35169">MDQVSSSTAALEGRTVAVIGYGSQGHAHALNLRDSGVEVVVGLRDGSASADKARAESLEVMPVHEAAKRGDVIAFLIHDTAQPAVYTADIEPALEPGNALLFAHGFNIHYGEITPPADVDVILVAPKSPGQMLRREFEAGRGVPALYGIHQDATGGARELTLAYAAGLGSSRAGLLETTCGAETETDLFGEQAVLCGGFSELVKAGFETLVEAGYDPRLAYFECLHELKLIVDLAYAGGLAGMRAEVSDTAEYGDYVSGKRVVGPAAKIAMREILEDIQSGAFARRWIDESKSGGQEFQRIRACERVHQIEEVGAELRSHMTWLQPDSEA</sequence>
<dbReference type="SUPFAM" id="SSF51735">
    <property type="entry name" value="NAD(P)-binding Rossmann-fold domains"/>
    <property type="match status" value="1"/>
</dbReference>
<keyword evidence="9" id="KW-0100">Branched-chain amino acid biosynthesis</keyword>
<organism evidence="14">
    <name type="scientific">marine metagenome</name>
    <dbReference type="NCBI Taxonomy" id="408172"/>
    <lineage>
        <taxon>unclassified sequences</taxon>
        <taxon>metagenomes</taxon>
        <taxon>ecological metagenomes</taxon>
    </lineage>
</organism>
<evidence type="ECO:0000313" key="14">
    <source>
        <dbReference type="EMBL" id="SUZ57125.1"/>
    </source>
</evidence>
<dbReference type="Pfam" id="PF07991">
    <property type="entry name" value="KARI_N"/>
    <property type="match status" value="1"/>
</dbReference>
<comment type="cofactor">
    <cofactor evidence="1">
        <name>Mg(2+)</name>
        <dbReference type="ChEBI" id="CHEBI:18420"/>
    </cofactor>
</comment>